<dbReference type="HOGENOM" id="CLU_093829_2_1_6"/>
<dbReference type="KEGG" id="ypa:YPA_CD0031"/>
<dbReference type="InterPro" id="IPR016379">
    <property type="entry name" value="T3SS_Ca_resp_chp_LcrH/SycD_sub"/>
</dbReference>
<reference evidence="3 4" key="1">
    <citation type="journal article" date="2006" name="J. Bacteriol.">
        <title>Complete genome sequence of Yersinia pestis strains Antiqua and Nepal516: evidence of gene reduction in an emerging pathogen.</title>
        <authorList>
            <person name="Chain P.S."/>
            <person name="Hu P."/>
            <person name="Malfatti S.A."/>
            <person name="Radnedge L."/>
            <person name="Larimer F."/>
            <person name="Vergez L.M."/>
            <person name="Worsham P."/>
            <person name="Chu M.C."/>
            <person name="Andersen G.L."/>
        </authorList>
    </citation>
    <scope>NUCLEOTIDE SEQUENCE [LARGE SCALE GENOMIC DNA]</scope>
    <source>
        <strain evidence="3 4">Antiqua</strain>
        <plasmid evidence="3 4">pCD</plasmid>
    </source>
</reference>
<proteinExistence type="inferred from homology"/>
<dbReference type="RefSeq" id="WP_002222758.1">
    <property type="nucleotide sequence ID" value="NC_008122.1"/>
</dbReference>
<dbReference type="PRINTS" id="PR01595">
    <property type="entry name" value="SYCDCHAPRONE"/>
</dbReference>
<sequence>MQQETTDTQEYQLAMESFLKGGGTIAMLNEISSDTLEQLYSLAFNQYQSGKYEDAHKVFQALCVLDHYDSRFFLGLGACRQAMGQYDLAIHSYSYGAIMDIKEPRFPFHAAECLLQKGELAEAESGLFLAQELIADKTEFKELSTRVSSMLEAIKLKKEMEHECVDNP</sequence>
<name>A0A0E1NL85_YERPA</name>
<evidence type="ECO:0000256" key="1">
    <source>
        <dbReference type="ARBA" id="ARBA00010244"/>
    </source>
</evidence>
<dbReference type="InterPro" id="IPR005415">
    <property type="entry name" value="T3SS_Ca_resp_chp_LcrH/SycD"/>
</dbReference>
<dbReference type="Proteomes" id="UP000001971">
    <property type="component" value="Plasmid pCD"/>
</dbReference>
<comment type="similarity">
    <text evidence="1">Belongs to the LcrH/SycD chaperone family.</text>
</comment>
<dbReference type="SUPFAM" id="SSF48452">
    <property type="entry name" value="TPR-like"/>
    <property type="match status" value="1"/>
</dbReference>
<dbReference type="PATRIC" id="fig|360102.15.peg.4640"/>
<gene>
    <name evidence="3" type="ordered locus">YPA_CD0031</name>
</gene>
<dbReference type="Gene3D" id="1.25.40.10">
    <property type="entry name" value="Tetratricopeptide repeat domain"/>
    <property type="match status" value="1"/>
</dbReference>
<dbReference type="Pfam" id="PF07720">
    <property type="entry name" value="TPR_3"/>
    <property type="match status" value="1"/>
</dbReference>
<dbReference type="AlphaFoldDB" id="A0A0E1NL85"/>
<dbReference type="InterPro" id="IPR011716">
    <property type="entry name" value="TPR-3"/>
</dbReference>
<evidence type="ECO:0000313" key="4">
    <source>
        <dbReference type="Proteomes" id="UP000001971"/>
    </source>
</evidence>
<dbReference type="NCBIfam" id="TIGR02552">
    <property type="entry name" value="LcrH_SycD"/>
    <property type="match status" value="1"/>
</dbReference>
<geneLocation type="plasmid" evidence="3 4">
    <name>pCD</name>
</geneLocation>
<protein>
    <submittedName>
        <fullName evidence="3">YopB/yopD chaperone</fullName>
    </submittedName>
</protein>
<accession>A0A0E1NL85</accession>
<evidence type="ECO:0000256" key="2">
    <source>
        <dbReference type="ARBA" id="ARBA00023186"/>
    </source>
</evidence>
<dbReference type="PIRSF" id="PIRSF003165">
    <property type="entry name" value="Chaperone_SicA"/>
    <property type="match status" value="1"/>
</dbReference>
<organism evidence="3 4">
    <name type="scientific">Yersinia pestis bv. Antiqua (strain Antiqua)</name>
    <dbReference type="NCBI Taxonomy" id="360102"/>
    <lineage>
        <taxon>Bacteria</taxon>
        <taxon>Pseudomonadati</taxon>
        <taxon>Pseudomonadota</taxon>
        <taxon>Gammaproteobacteria</taxon>
        <taxon>Enterobacterales</taxon>
        <taxon>Yersiniaceae</taxon>
        <taxon>Yersinia</taxon>
    </lineage>
</organism>
<dbReference type="InterPro" id="IPR011990">
    <property type="entry name" value="TPR-like_helical_dom_sf"/>
</dbReference>
<dbReference type="EMBL" id="CP000311">
    <property type="protein sequence ID" value="ABG16275.1"/>
    <property type="molecule type" value="Genomic_DNA"/>
</dbReference>
<dbReference type="SMR" id="A0A0E1NL85"/>
<evidence type="ECO:0000313" key="3">
    <source>
        <dbReference type="EMBL" id="ABG16275.1"/>
    </source>
</evidence>
<keyword evidence="2" id="KW-0143">Chaperone</keyword>
<keyword evidence="3" id="KW-0614">Plasmid</keyword>